<name>A0A1J1I9F2_9DIPT</name>
<proteinExistence type="predicted"/>
<gene>
    <name evidence="1" type="ORF">CLUMA_CG010129</name>
</gene>
<evidence type="ECO:0000313" key="2">
    <source>
        <dbReference type="Proteomes" id="UP000183832"/>
    </source>
</evidence>
<accession>A0A1J1I9F2</accession>
<dbReference type="Proteomes" id="UP000183832">
    <property type="component" value="Unassembled WGS sequence"/>
</dbReference>
<evidence type="ECO:0000313" key="1">
    <source>
        <dbReference type="EMBL" id="CRK96880.1"/>
    </source>
</evidence>
<dbReference type="EMBL" id="CVRI01000044">
    <property type="protein sequence ID" value="CRK96880.1"/>
    <property type="molecule type" value="Genomic_DNA"/>
</dbReference>
<sequence>MTSNVYLTKPTIGGKGRSFGGSQPYYVLDVNVWCLLSSQTLLLLLLFCGEKLITEVLMVSLRAFVHVMRKLLLISSIN</sequence>
<reference evidence="1 2" key="1">
    <citation type="submission" date="2015-04" db="EMBL/GenBank/DDBJ databases">
        <authorList>
            <person name="Syromyatnikov M.Y."/>
            <person name="Popov V.N."/>
        </authorList>
    </citation>
    <scope>NUCLEOTIDE SEQUENCE [LARGE SCALE GENOMIC DNA]</scope>
</reference>
<keyword evidence="2" id="KW-1185">Reference proteome</keyword>
<organism evidence="1 2">
    <name type="scientific">Clunio marinus</name>
    <dbReference type="NCBI Taxonomy" id="568069"/>
    <lineage>
        <taxon>Eukaryota</taxon>
        <taxon>Metazoa</taxon>
        <taxon>Ecdysozoa</taxon>
        <taxon>Arthropoda</taxon>
        <taxon>Hexapoda</taxon>
        <taxon>Insecta</taxon>
        <taxon>Pterygota</taxon>
        <taxon>Neoptera</taxon>
        <taxon>Endopterygota</taxon>
        <taxon>Diptera</taxon>
        <taxon>Nematocera</taxon>
        <taxon>Chironomoidea</taxon>
        <taxon>Chironomidae</taxon>
        <taxon>Clunio</taxon>
    </lineage>
</organism>
<protein>
    <submittedName>
        <fullName evidence="1">CLUMA_CG010129, isoform A</fullName>
    </submittedName>
</protein>
<dbReference type="AlphaFoldDB" id="A0A1J1I9F2"/>